<dbReference type="GO" id="GO:0016020">
    <property type="term" value="C:membrane"/>
    <property type="evidence" value="ECO:0007669"/>
    <property type="project" value="UniProtKB-SubCell"/>
</dbReference>
<feature type="transmembrane region" description="Helical" evidence="5">
    <location>
        <begin position="265"/>
        <end position="284"/>
    </location>
</feature>
<organism evidence="6 7">
    <name type="scientific">Virgisporangium ochraceum</name>
    <dbReference type="NCBI Taxonomy" id="65505"/>
    <lineage>
        <taxon>Bacteria</taxon>
        <taxon>Bacillati</taxon>
        <taxon>Actinomycetota</taxon>
        <taxon>Actinomycetes</taxon>
        <taxon>Micromonosporales</taxon>
        <taxon>Micromonosporaceae</taxon>
        <taxon>Virgisporangium</taxon>
    </lineage>
</organism>
<feature type="transmembrane region" description="Helical" evidence="5">
    <location>
        <begin position="46"/>
        <end position="65"/>
    </location>
</feature>
<feature type="transmembrane region" description="Helical" evidence="5">
    <location>
        <begin position="290"/>
        <end position="309"/>
    </location>
</feature>
<dbReference type="GO" id="GO:0022857">
    <property type="term" value="F:transmembrane transporter activity"/>
    <property type="evidence" value="ECO:0007669"/>
    <property type="project" value="InterPro"/>
</dbReference>
<dbReference type="EMBL" id="BOPH01000117">
    <property type="protein sequence ID" value="GIJ73497.1"/>
    <property type="molecule type" value="Genomic_DNA"/>
</dbReference>
<dbReference type="InterPro" id="IPR051788">
    <property type="entry name" value="MFS_Transporter"/>
</dbReference>
<gene>
    <name evidence="6" type="ORF">Voc01_084140</name>
</gene>
<dbReference type="Gene3D" id="1.20.1250.20">
    <property type="entry name" value="MFS general substrate transporter like domains"/>
    <property type="match status" value="2"/>
</dbReference>
<protein>
    <submittedName>
        <fullName evidence="6">MFS transporter</fullName>
    </submittedName>
</protein>
<comment type="subcellular location">
    <subcellularLocation>
        <location evidence="1">Membrane</location>
        <topology evidence="1">Multi-pass membrane protein</topology>
    </subcellularLocation>
</comment>
<evidence type="ECO:0000256" key="1">
    <source>
        <dbReference type="ARBA" id="ARBA00004141"/>
    </source>
</evidence>
<dbReference type="Pfam" id="PF07690">
    <property type="entry name" value="MFS_1"/>
    <property type="match status" value="1"/>
</dbReference>
<dbReference type="PANTHER" id="PTHR23514">
    <property type="entry name" value="BYPASS OF STOP CODON PROTEIN 6"/>
    <property type="match status" value="1"/>
</dbReference>
<keyword evidence="7" id="KW-1185">Reference proteome</keyword>
<keyword evidence="2 5" id="KW-0812">Transmembrane</keyword>
<feature type="transmembrane region" description="Helical" evidence="5">
    <location>
        <begin position="353"/>
        <end position="372"/>
    </location>
</feature>
<evidence type="ECO:0000313" key="6">
    <source>
        <dbReference type="EMBL" id="GIJ73497.1"/>
    </source>
</evidence>
<feature type="transmembrane region" description="Helical" evidence="5">
    <location>
        <begin position="198"/>
        <end position="219"/>
    </location>
</feature>
<evidence type="ECO:0000256" key="4">
    <source>
        <dbReference type="ARBA" id="ARBA00023136"/>
    </source>
</evidence>
<keyword evidence="3 5" id="KW-1133">Transmembrane helix</keyword>
<name>A0A8J4EIQ2_9ACTN</name>
<evidence type="ECO:0000256" key="3">
    <source>
        <dbReference type="ARBA" id="ARBA00022989"/>
    </source>
</evidence>
<evidence type="ECO:0000313" key="7">
    <source>
        <dbReference type="Proteomes" id="UP000635606"/>
    </source>
</evidence>
<accession>A0A8J4EIQ2</accession>
<dbReference type="Proteomes" id="UP000635606">
    <property type="component" value="Unassembled WGS sequence"/>
</dbReference>
<dbReference type="RefSeq" id="WP_203933325.1">
    <property type="nucleotide sequence ID" value="NZ_BOPH01000117.1"/>
</dbReference>
<reference evidence="6" key="1">
    <citation type="submission" date="2021-01" db="EMBL/GenBank/DDBJ databases">
        <title>Whole genome shotgun sequence of Virgisporangium ochraceum NBRC 16418.</title>
        <authorList>
            <person name="Komaki H."/>
            <person name="Tamura T."/>
        </authorList>
    </citation>
    <scope>NUCLEOTIDE SEQUENCE</scope>
    <source>
        <strain evidence="6">NBRC 16418</strain>
    </source>
</reference>
<comment type="caution">
    <text evidence="6">The sequence shown here is derived from an EMBL/GenBank/DDBJ whole genome shotgun (WGS) entry which is preliminary data.</text>
</comment>
<dbReference type="InterPro" id="IPR036259">
    <property type="entry name" value="MFS_trans_sf"/>
</dbReference>
<dbReference type="PANTHER" id="PTHR23514:SF13">
    <property type="entry name" value="INNER MEMBRANE PROTEIN YBJJ"/>
    <property type="match status" value="1"/>
</dbReference>
<dbReference type="InterPro" id="IPR011701">
    <property type="entry name" value="MFS"/>
</dbReference>
<feature type="transmembrane region" description="Helical" evidence="5">
    <location>
        <begin position="321"/>
        <end position="341"/>
    </location>
</feature>
<dbReference type="AlphaFoldDB" id="A0A8J4EIQ2"/>
<feature type="transmembrane region" description="Helical" evidence="5">
    <location>
        <begin position="231"/>
        <end position="253"/>
    </location>
</feature>
<dbReference type="SUPFAM" id="SSF103473">
    <property type="entry name" value="MFS general substrate transporter"/>
    <property type="match status" value="1"/>
</dbReference>
<feature type="transmembrane region" description="Helical" evidence="5">
    <location>
        <begin position="159"/>
        <end position="177"/>
    </location>
</feature>
<sequence>MELRTARIGTTAAFLLTGAVMAAWSTRIPAVQDRLHLTPSGLSVAILGLEGGAVIGLPVGGALVARFGSRRCLRVALILYALALAGPAVAGSLTLLALALGIFAAACSVVDVAMNAQGVELERRYGRPVLSSMHAGHSGGLLVGGVVGTGAAAAGVSPVAHFAAVGVAAAVAAALVTRPLVDEPRRPRGPALARPGRGLALLGVVAFCGFVLDGTAYNWTAVHLRTAHDAAPGVAALAFTVVALAQIVGRLAGDRLALRWGRARLVRVAGGTAALGAALAILSPGAFPALAGWAVFGLGLAVIAPVVFSATPGASDAPAPVAIAAVTTVGYLGSFTGPPLIGVVAGATSLPRAMWLLVAVAVVVSALAGPALHRRASGQ</sequence>
<feature type="transmembrane region" description="Helical" evidence="5">
    <location>
        <begin position="72"/>
        <end position="89"/>
    </location>
</feature>
<evidence type="ECO:0000256" key="5">
    <source>
        <dbReference type="SAM" id="Phobius"/>
    </source>
</evidence>
<proteinExistence type="predicted"/>
<dbReference type="CDD" id="cd17393">
    <property type="entry name" value="MFS_MosC_like"/>
    <property type="match status" value="1"/>
</dbReference>
<keyword evidence="4 5" id="KW-0472">Membrane</keyword>
<evidence type="ECO:0000256" key="2">
    <source>
        <dbReference type="ARBA" id="ARBA00022692"/>
    </source>
</evidence>